<gene>
    <name evidence="2" type="ORF">ETD86_46120</name>
</gene>
<dbReference type="RefSeq" id="WP_138672960.1">
    <property type="nucleotide sequence ID" value="NZ_VCKY01000268.1"/>
</dbReference>
<dbReference type="Proteomes" id="UP000309128">
    <property type="component" value="Unassembled WGS sequence"/>
</dbReference>
<dbReference type="GO" id="GO:0046820">
    <property type="term" value="F:4-amino-4-deoxychorismate synthase activity"/>
    <property type="evidence" value="ECO:0007669"/>
    <property type="project" value="TreeGrafter"/>
</dbReference>
<proteinExistence type="predicted"/>
<dbReference type="PANTHER" id="PTHR11236">
    <property type="entry name" value="AMINOBENZOATE/ANTHRANILATE SYNTHASE"/>
    <property type="match status" value="1"/>
</dbReference>
<comment type="caution">
    <text evidence="2">The sequence shown here is derived from an EMBL/GenBank/DDBJ whole genome shotgun (WGS) entry which is preliminary data.</text>
</comment>
<evidence type="ECO:0000313" key="3">
    <source>
        <dbReference type="Proteomes" id="UP000309128"/>
    </source>
</evidence>
<keyword evidence="3" id="KW-1185">Reference proteome</keyword>
<reference evidence="2 3" key="1">
    <citation type="submission" date="2019-05" db="EMBL/GenBank/DDBJ databases">
        <title>Draft genome sequence of Nonomuraea turkmeniaca DSM 43926.</title>
        <authorList>
            <person name="Saricaoglu S."/>
            <person name="Isik K."/>
        </authorList>
    </citation>
    <scope>NUCLEOTIDE SEQUENCE [LARGE SCALE GENOMIC DNA]</scope>
    <source>
        <strain evidence="2 3">DSM 43926</strain>
    </source>
</reference>
<dbReference type="InterPro" id="IPR019999">
    <property type="entry name" value="Anth_synth_I-like"/>
</dbReference>
<name>A0A5S4EZ73_9ACTN</name>
<feature type="domain" description="Chorismate-utilising enzyme C-terminal" evidence="1">
    <location>
        <begin position="79"/>
        <end position="328"/>
    </location>
</feature>
<dbReference type="InterPro" id="IPR015890">
    <property type="entry name" value="Chorismate_C"/>
</dbReference>
<organism evidence="2 3">
    <name type="scientific">Nonomuraea turkmeniaca</name>
    <dbReference type="NCBI Taxonomy" id="103838"/>
    <lineage>
        <taxon>Bacteria</taxon>
        <taxon>Bacillati</taxon>
        <taxon>Actinomycetota</taxon>
        <taxon>Actinomycetes</taxon>
        <taxon>Streptosporangiales</taxon>
        <taxon>Streptosporangiaceae</taxon>
        <taxon>Nonomuraea</taxon>
    </lineage>
</organism>
<dbReference type="OrthoDB" id="3518032at2"/>
<dbReference type="PRINTS" id="PR00095">
    <property type="entry name" value="ANTSNTHASEI"/>
</dbReference>
<dbReference type="InterPro" id="IPR005801">
    <property type="entry name" value="ADC_synthase"/>
</dbReference>
<evidence type="ECO:0000313" key="2">
    <source>
        <dbReference type="EMBL" id="TMR08819.1"/>
    </source>
</evidence>
<dbReference type="PANTHER" id="PTHR11236:SF50">
    <property type="entry name" value="AMINODEOXYCHORISMATE SYNTHASE COMPONENT 1"/>
    <property type="match status" value="1"/>
</dbReference>
<evidence type="ECO:0000259" key="1">
    <source>
        <dbReference type="Pfam" id="PF00425"/>
    </source>
</evidence>
<dbReference type="AlphaFoldDB" id="A0A5S4EZ73"/>
<dbReference type="Gene3D" id="3.60.120.10">
    <property type="entry name" value="Anthranilate synthase"/>
    <property type="match status" value="1"/>
</dbReference>
<sequence>MGGVYDGFAYLGHTLATGLRDVTSDLAALDGEGWWAVVVDYEGKVTCARFDQVRQAPLPRPAAPWHGPHQGQWRSSLDRAAYEHGVRAIRDYIEQGEVYQANLCRILTAPVPADADPLALAAKLAVGNPAPYGGVFQVPGLSVVSASPELYLSRHGDVVESRPIKGTGATAGDLLDKDYAENVMIVDLVRNDLGRVAAVGSVEVPSLCAVEAHPGLVHLVSTVRARLAPGAGWPELFAATFPPGSVTGAPKSSALRIINELEPAPRGPYCGALGWVDADQGKAALAVGIRTFWISALDHGQGEIRFGTGAGITWGSDPRREWLETELKAARLIALASTGGNV</sequence>
<dbReference type="EMBL" id="VCKY01000268">
    <property type="protein sequence ID" value="TMR08819.1"/>
    <property type="molecule type" value="Genomic_DNA"/>
</dbReference>
<dbReference type="SUPFAM" id="SSF56322">
    <property type="entry name" value="ADC synthase"/>
    <property type="match status" value="1"/>
</dbReference>
<protein>
    <submittedName>
        <fullName evidence="2">Anthranilate synthase component I family protein</fullName>
    </submittedName>
</protein>
<accession>A0A5S4EZ73</accession>
<dbReference type="GO" id="GO:0000162">
    <property type="term" value="P:L-tryptophan biosynthetic process"/>
    <property type="evidence" value="ECO:0007669"/>
    <property type="project" value="TreeGrafter"/>
</dbReference>
<dbReference type="Pfam" id="PF00425">
    <property type="entry name" value="Chorismate_bind"/>
    <property type="match status" value="1"/>
</dbReference>